<name>A0A3N4HAX1_ASCIM</name>
<evidence type="ECO:0000313" key="1">
    <source>
        <dbReference type="EMBL" id="RPA71645.1"/>
    </source>
</evidence>
<reference evidence="1 2" key="1">
    <citation type="journal article" date="2018" name="Nat. Ecol. Evol.">
        <title>Pezizomycetes genomes reveal the molecular basis of ectomycorrhizal truffle lifestyle.</title>
        <authorList>
            <person name="Murat C."/>
            <person name="Payen T."/>
            <person name="Noel B."/>
            <person name="Kuo A."/>
            <person name="Morin E."/>
            <person name="Chen J."/>
            <person name="Kohler A."/>
            <person name="Krizsan K."/>
            <person name="Balestrini R."/>
            <person name="Da Silva C."/>
            <person name="Montanini B."/>
            <person name="Hainaut M."/>
            <person name="Levati E."/>
            <person name="Barry K.W."/>
            <person name="Belfiori B."/>
            <person name="Cichocki N."/>
            <person name="Clum A."/>
            <person name="Dockter R.B."/>
            <person name="Fauchery L."/>
            <person name="Guy J."/>
            <person name="Iotti M."/>
            <person name="Le Tacon F."/>
            <person name="Lindquist E.A."/>
            <person name="Lipzen A."/>
            <person name="Malagnac F."/>
            <person name="Mello A."/>
            <person name="Molinier V."/>
            <person name="Miyauchi S."/>
            <person name="Poulain J."/>
            <person name="Riccioni C."/>
            <person name="Rubini A."/>
            <person name="Sitrit Y."/>
            <person name="Splivallo R."/>
            <person name="Traeger S."/>
            <person name="Wang M."/>
            <person name="Zifcakova L."/>
            <person name="Wipf D."/>
            <person name="Zambonelli A."/>
            <person name="Paolocci F."/>
            <person name="Nowrousian M."/>
            <person name="Ottonello S."/>
            <person name="Baldrian P."/>
            <person name="Spatafora J.W."/>
            <person name="Henrissat B."/>
            <person name="Nagy L.G."/>
            <person name="Aury J.M."/>
            <person name="Wincker P."/>
            <person name="Grigoriev I.V."/>
            <person name="Bonfante P."/>
            <person name="Martin F.M."/>
        </authorList>
    </citation>
    <scope>NUCLEOTIDE SEQUENCE [LARGE SCALE GENOMIC DNA]</scope>
    <source>
        <strain evidence="1 2">RN42</strain>
    </source>
</reference>
<proteinExistence type="predicted"/>
<sequence length="135" mass="14866">MATIRAINFPCHDRATAKEKQSAIKTNYTLSRQKDLLAKCPFATADLQANPATFIKKEFLADGIFPNGLWVGRHMANVHTVPYGSGLTIEAIEGRIVDWDPASEAKLAEAFVSTRKRLSQLKEPIKEAGEKLGVL</sequence>
<gene>
    <name evidence="1" type="ORF">BJ508DRAFT_367659</name>
</gene>
<accession>A0A3N4HAX1</accession>
<keyword evidence="2" id="KW-1185">Reference proteome</keyword>
<organism evidence="1 2">
    <name type="scientific">Ascobolus immersus RN42</name>
    <dbReference type="NCBI Taxonomy" id="1160509"/>
    <lineage>
        <taxon>Eukaryota</taxon>
        <taxon>Fungi</taxon>
        <taxon>Dikarya</taxon>
        <taxon>Ascomycota</taxon>
        <taxon>Pezizomycotina</taxon>
        <taxon>Pezizomycetes</taxon>
        <taxon>Pezizales</taxon>
        <taxon>Ascobolaceae</taxon>
        <taxon>Ascobolus</taxon>
    </lineage>
</organism>
<dbReference type="AlphaFoldDB" id="A0A3N4HAX1"/>
<dbReference type="EMBL" id="ML119910">
    <property type="protein sequence ID" value="RPA71645.1"/>
    <property type="molecule type" value="Genomic_DNA"/>
</dbReference>
<protein>
    <submittedName>
        <fullName evidence="1">Uncharacterized protein</fullName>
    </submittedName>
</protein>
<evidence type="ECO:0000313" key="2">
    <source>
        <dbReference type="Proteomes" id="UP000275078"/>
    </source>
</evidence>
<dbReference type="Proteomes" id="UP000275078">
    <property type="component" value="Unassembled WGS sequence"/>
</dbReference>